<dbReference type="PRINTS" id="PR00463">
    <property type="entry name" value="EP450I"/>
</dbReference>
<evidence type="ECO:0000256" key="5">
    <source>
        <dbReference type="ARBA" id="ARBA00023004"/>
    </source>
</evidence>
<evidence type="ECO:0000256" key="4">
    <source>
        <dbReference type="ARBA" id="ARBA00023002"/>
    </source>
</evidence>
<comment type="caution">
    <text evidence="9">The sequence shown here is derived from an EMBL/GenBank/DDBJ whole genome shotgun (WGS) entry which is preliminary data.</text>
</comment>
<dbReference type="PRINTS" id="PR00385">
    <property type="entry name" value="P450"/>
</dbReference>
<evidence type="ECO:0000256" key="8">
    <source>
        <dbReference type="RuleBase" id="RU000461"/>
    </source>
</evidence>
<dbReference type="Pfam" id="PF00067">
    <property type="entry name" value="p450"/>
    <property type="match status" value="1"/>
</dbReference>
<gene>
    <name evidence="9" type="ORF">D0Z07_7994</name>
</gene>
<accession>A0A9P6SPU2</accession>
<dbReference type="Proteomes" id="UP000785200">
    <property type="component" value="Unassembled WGS sequence"/>
</dbReference>
<name>A0A9P6SPU2_9HELO</name>
<reference evidence="9" key="1">
    <citation type="submission" date="2019-07" db="EMBL/GenBank/DDBJ databases">
        <title>Hyphodiscus hymeniophilus genome sequencing and assembly.</title>
        <authorList>
            <person name="Kramer G."/>
            <person name="Nodwell J."/>
        </authorList>
    </citation>
    <scope>NUCLEOTIDE SEQUENCE</scope>
    <source>
        <strain evidence="9">ATCC 34498</strain>
    </source>
</reference>
<keyword evidence="5 7" id="KW-0408">Iron</keyword>
<dbReference type="GO" id="GO:0016705">
    <property type="term" value="F:oxidoreductase activity, acting on paired donors, with incorporation or reduction of molecular oxygen"/>
    <property type="evidence" value="ECO:0007669"/>
    <property type="project" value="InterPro"/>
</dbReference>
<evidence type="ECO:0000256" key="7">
    <source>
        <dbReference type="PIRSR" id="PIRSR602401-1"/>
    </source>
</evidence>
<dbReference type="GO" id="GO:0005506">
    <property type="term" value="F:iron ion binding"/>
    <property type="evidence" value="ECO:0007669"/>
    <property type="project" value="InterPro"/>
</dbReference>
<keyword evidence="10" id="KW-1185">Reference proteome</keyword>
<protein>
    <submittedName>
        <fullName evidence="9">Cytochrome P450 monooxygenase sdnE</fullName>
    </submittedName>
</protein>
<evidence type="ECO:0000256" key="3">
    <source>
        <dbReference type="ARBA" id="ARBA00022723"/>
    </source>
</evidence>
<evidence type="ECO:0000313" key="10">
    <source>
        <dbReference type="Proteomes" id="UP000785200"/>
    </source>
</evidence>
<proteinExistence type="inferred from homology"/>
<evidence type="ECO:0000256" key="6">
    <source>
        <dbReference type="ARBA" id="ARBA00023033"/>
    </source>
</evidence>
<dbReference type="EMBL" id="VNKQ01000017">
    <property type="protein sequence ID" value="KAG0645946.1"/>
    <property type="molecule type" value="Genomic_DNA"/>
</dbReference>
<comment type="cofactor">
    <cofactor evidence="1 7">
        <name>heme</name>
        <dbReference type="ChEBI" id="CHEBI:30413"/>
    </cofactor>
</comment>
<sequence length="516" mass="58117">MFDFPGIDSLSATFPTFALIVSLSIVAQGVWRLYFSPVSKFLGPKLAALTYWYEFCYDILQHGQYIWKIRDMHERYGPIVRINPHELHVLDSSFYHILYAGGGQKRDRDPWHCDGLTVSGSLLATVSHDLHRNRRAALSSFFSMANTRKLQPVVEERVSKVVERFVELRDSGKVVNLLHALSAFSNDVITEYCFGRSAHRLEHPEFDTSYYTIMMGSAGQTPLIKHLGFIPKLMLSLPESLALKMGGGLSNVVKTRVALRSQINEVKRASSEDQAKRETIFQHLLESDLPESEKSDARLIDEGIVLIGAGSHTVAWTLTVSTFHILSNPAILRSLKKEFRAAKKPGQALTLQQLEKLPYMTAVIKEGLRLAYGVSVRLPRIAQDADLRFNEWVIPRGTSISMSTVLQHQNREVFPEPASFRPERWLQDKSGRLERHLASFNAGSRVCVGVNLAWAELYLCLAAIFDTFGGTSYRDESDEGVLELFETGLDDVEIKADIFFPVVREGSKGVRVLIRT</sequence>
<dbReference type="Gene3D" id="1.10.630.10">
    <property type="entry name" value="Cytochrome P450"/>
    <property type="match status" value="1"/>
</dbReference>
<keyword evidence="4 8" id="KW-0560">Oxidoreductase</keyword>
<dbReference type="InterPro" id="IPR036396">
    <property type="entry name" value="Cyt_P450_sf"/>
</dbReference>
<dbReference type="PANTHER" id="PTHR24305">
    <property type="entry name" value="CYTOCHROME P450"/>
    <property type="match status" value="1"/>
</dbReference>
<keyword evidence="6 8" id="KW-0503">Monooxygenase</keyword>
<dbReference type="GO" id="GO:0004497">
    <property type="term" value="F:monooxygenase activity"/>
    <property type="evidence" value="ECO:0007669"/>
    <property type="project" value="UniProtKB-KW"/>
</dbReference>
<dbReference type="OrthoDB" id="3945418at2759"/>
<dbReference type="PROSITE" id="PS00086">
    <property type="entry name" value="CYTOCHROME_P450"/>
    <property type="match status" value="1"/>
</dbReference>
<evidence type="ECO:0000313" key="9">
    <source>
        <dbReference type="EMBL" id="KAG0645946.1"/>
    </source>
</evidence>
<dbReference type="AlphaFoldDB" id="A0A9P6SPU2"/>
<evidence type="ECO:0000256" key="1">
    <source>
        <dbReference type="ARBA" id="ARBA00001971"/>
    </source>
</evidence>
<feature type="binding site" description="axial binding residue" evidence="7">
    <location>
        <position position="447"/>
    </location>
    <ligand>
        <name>heme</name>
        <dbReference type="ChEBI" id="CHEBI:30413"/>
    </ligand>
    <ligandPart>
        <name>Fe</name>
        <dbReference type="ChEBI" id="CHEBI:18248"/>
    </ligandPart>
</feature>
<dbReference type="SUPFAM" id="SSF48264">
    <property type="entry name" value="Cytochrome P450"/>
    <property type="match status" value="1"/>
</dbReference>
<dbReference type="InterPro" id="IPR050121">
    <property type="entry name" value="Cytochrome_P450_monoxygenase"/>
</dbReference>
<organism evidence="9 10">
    <name type="scientific">Hyphodiscus hymeniophilus</name>
    <dbReference type="NCBI Taxonomy" id="353542"/>
    <lineage>
        <taxon>Eukaryota</taxon>
        <taxon>Fungi</taxon>
        <taxon>Dikarya</taxon>
        <taxon>Ascomycota</taxon>
        <taxon>Pezizomycotina</taxon>
        <taxon>Leotiomycetes</taxon>
        <taxon>Helotiales</taxon>
        <taxon>Hyphodiscaceae</taxon>
        <taxon>Hyphodiscus</taxon>
    </lineage>
</organism>
<dbReference type="InterPro" id="IPR001128">
    <property type="entry name" value="Cyt_P450"/>
</dbReference>
<dbReference type="InterPro" id="IPR017972">
    <property type="entry name" value="Cyt_P450_CS"/>
</dbReference>
<dbReference type="CDD" id="cd11062">
    <property type="entry name" value="CYP58-like"/>
    <property type="match status" value="1"/>
</dbReference>
<dbReference type="GO" id="GO:0020037">
    <property type="term" value="F:heme binding"/>
    <property type="evidence" value="ECO:0007669"/>
    <property type="project" value="InterPro"/>
</dbReference>
<comment type="similarity">
    <text evidence="2 8">Belongs to the cytochrome P450 family.</text>
</comment>
<dbReference type="PANTHER" id="PTHR24305:SF157">
    <property type="entry name" value="N-ACETYLTRYPTOPHAN 6-HYDROXYLASE IVOC-RELATED"/>
    <property type="match status" value="1"/>
</dbReference>
<keyword evidence="7 8" id="KW-0349">Heme</keyword>
<dbReference type="InterPro" id="IPR002401">
    <property type="entry name" value="Cyt_P450_E_grp-I"/>
</dbReference>
<evidence type="ECO:0000256" key="2">
    <source>
        <dbReference type="ARBA" id="ARBA00010617"/>
    </source>
</evidence>
<keyword evidence="3 7" id="KW-0479">Metal-binding</keyword>